<dbReference type="Pfam" id="PF00248">
    <property type="entry name" value="Aldo_ket_red"/>
    <property type="match status" value="1"/>
</dbReference>
<evidence type="ECO:0000259" key="7">
    <source>
        <dbReference type="Pfam" id="PF00248"/>
    </source>
</evidence>
<dbReference type="PRINTS" id="PR00069">
    <property type="entry name" value="ALDKETRDTASE"/>
</dbReference>
<feature type="site" description="Lowers pKa of active site Tyr" evidence="6">
    <location>
        <position position="78"/>
    </location>
</feature>
<dbReference type="PANTHER" id="PTHR43827">
    <property type="entry name" value="2,5-DIKETO-D-GLUCONIC ACID REDUCTASE"/>
    <property type="match status" value="1"/>
</dbReference>
<dbReference type="FunFam" id="3.20.20.100:FF:000015">
    <property type="entry name" value="Oxidoreductase, aldo/keto reductase family"/>
    <property type="match status" value="1"/>
</dbReference>
<feature type="domain" description="NADP-dependent oxidoreductase" evidence="7">
    <location>
        <begin position="19"/>
        <end position="267"/>
    </location>
</feature>
<feature type="binding site" evidence="5">
    <location>
        <position position="111"/>
    </location>
    <ligand>
        <name>substrate</name>
    </ligand>
</feature>
<dbReference type="Proteomes" id="UP000824072">
    <property type="component" value="Unassembled WGS sequence"/>
</dbReference>
<organism evidence="8 9">
    <name type="scientific">Candidatus Pullichristensenella excrementigallinarum</name>
    <dbReference type="NCBI Taxonomy" id="2840907"/>
    <lineage>
        <taxon>Bacteria</taxon>
        <taxon>Bacillati</taxon>
        <taxon>Bacillota</taxon>
        <taxon>Clostridia</taxon>
        <taxon>Candidatus Pullichristensenella</taxon>
    </lineage>
</organism>
<evidence type="ECO:0000256" key="3">
    <source>
        <dbReference type="ARBA" id="ARBA00023002"/>
    </source>
</evidence>
<dbReference type="PROSITE" id="PS00063">
    <property type="entry name" value="ALDOKETO_REDUCTASE_3"/>
    <property type="match status" value="1"/>
</dbReference>
<dbReference type="InterPro" id="IPR036812">
    <property type="entry name" value="NAD(P)_OxRdtase_dom_sf"/>
</dbReference>
<sequence length="283" mass="31842">MHSLKDCFTLRNGVKIPCVGFGTWQTPDGEVATNSVREAIACGYRHIDTAAVYGNEEGVGLGIRQSGIAREELFVTTKVWNSDHGYDSTLKAFDLSMKKLGLEYCDLYLIHWPNPIQFRDCWEEKNAQTWKAMEKLYFEGRVRAIGISNFQPHHILSLLKSATILPMVNQMCLHPAQNQTEMVEYCKKLGIVLEAYSPLGTGALLKQPEILACAEKYGKSPAQILLRWSLQKGFLPLPKSVTAQRIRENTDIFSFELEGEDVVRLSALEGRIPPSWNADTADF</sequence>
<dbReference type="InterPro" id="IPR020471">
    <property type="entry name" value="AKR"/>
</dbReference>
<dbReference type="GO" id="GO:0016616">
    <property type="term" value="F:oxidoreductase activity, acting on the CH-OH group of donors, NAD or NADP as acceptor"/>
    <property type="evidence" value="ECO:0007669"/>
    <property type="project" value="UniProtKB-ARBA"/>
</dbReference>
<accession>A0A9D1ID60</accession>
<dbReference type="PIRSF" id="PIRSF000097">
    <property type="entry name" value="AKR"/>
    <property type="match status" value="1"/>
</dbReference>
<feature type="active site" description="Proton donor" evidence="4">
    <location>
        <position position="53"/>
    </location>
</feature>
<dbReference type="InterPro" id="IPR023210">
    <property type="entry name" value="NADP_OxRdtase_dom"/>
</dbReference>
<dbReference type="AlphaFoldDB" id="A0A9D1ID60"/>
<evidence type="ECO:0000256" key="5">
    <source>
        <dbReference type="PIRSR" id="PIRSR000097-2"/>
    </source>
</evidence>
<evidence type="ECO:0000313" key="8">
    <source>
        <dbReference type="EMBL" id="HIU33674.1"/>
    </source>
</evidence>
<comment type="similarity">
    <text evidence="1">Belongs to the aldo/keto reductase family.</text>
</comment>
<evidence type="ECO:0000313" key="9">
    <source>
        <dbReference type="Proteomes" id="UP000824072"/>
    </source>
</evidence>
<evidence type="ECO:0000256" key="2">
    <source>
        <dbReference type="ARBA" id="ARBA00022857"/>
    </source>
</evidence>
<gene>
    <name evidence="8" type="ORF">IAB02_03840</name>
</gene>
<keyword evidence="3" id="KW-0560">Oxidoreductase</keyword>
<dbReference type="SUPFAM" id="SSF51430">
    <property type="entry name" value="NAD(P)-linked oxidoreductase"/>
    <property type="match status" value="1"/>
</dbReference>
<evidence type="ECO:0000256" key="4">
    <source>
        <dbReference type="PIRSR" id="PIRSR000097-1"/>
    </source>
</evidence>
<keyword evidence="2" id="KW-0521">NADP</keyword>
<evidence type="ECO:0000256" key="1">
    <source>
        <dbReference type="ARBA" id="ARBA00007905"/>
    </source>
</evidence>
<dbReference type="PANTHER" id="PTHR43827:SF3">
    <property type="entry name" value="NADP-DEPENDENT OXIDOREDUCTASE DOMAIN-CONTAINING PROTEIN"/>
    <property type="match status" value="1"/>
</dbReference>
<name>A0A9D1ID60_9FIRM</name>
<proteinExistence type="inferred from homology"/>
<dbReference type="Gene3D" id="3.20.20.100">
    <property type="entry name" value="NADP-dependent oxidoreductase domain"/>
    <property type="match status" value="1"/>
</dbReference>
<protein>
    <submittedName>
        <fullName evidence="8">Aldo/keto reductase</fullName>
    </submittedName>
</protein>
<dbReference type="InterPro" id="IPR018170">
    <property type="entry name" value="Aldo/ket_reductase_CS"/>
</dbReference>
<dbReference type="EMBL" id="DVMU01000085">
    <property type="protein sequence ID" value="HIU33674.1"/>
    <property type="molecule type" value="Genomic_DNA"/>
</dbReference>
<dbReference type="PROSITE" id="PS00062">
    <property type="entry name" value="ALDOKETO_REDUCTASE_2"/>
    <property type="match status" value="1"/>
</dbReference>
<dbReference type="PROSITE" id="PS00798">
    <property type="entry name" value="ALDOKETO_REDUCTASE_1"/>
    <property type="match status" value="1"/>
</dbReference>
<evidence type="ECO:0000256" key="6">
    <source>
        <dbReference type="PIRSR" id="PIRSR000097-3"/>
    </source>
</evidence>
<reference evidence="8" key="1">
    <citation type="submission" date="2020-10" db="EMBL/GenBank/DDBJ databases">
        <authorList>
            <person name="Gilroy R."/>
        </authorList>
    </citation>
    <scope>NUCLEOTIDE SEQUENCE</scope>
    <source>
        <strain evidence="8">ChiHcec3-11533</strain>
    </source>
</reference>
<reference evidence="8" key="2">
    <citation type="journal article" date="2021" name="PeerJ">
        <title>Extensive microbial diversity within the chicken gut microbiome revealed by metagenomics and culture.</title>
        <authorList>
            <person name="Gilroy R."/>
            <person name="Ravi A."/>
            <person name="Getino M."/>
            <person name="Pursley I."/>
            <person name="Horton D.L."/>
            <person name="Alikhan N.F."/>
            <person name="Baker D."/>
            <person name="Gharbi K."/>
            <person name="Hall N."/>
            <person name="Watson M."/>
            <person name="Adriaenssens E.M."/>
            <person name="Foster-Nyarko E."/>
            <person name="Jarju S."/>
            <person name="Secka A."/>
            <person name="Antonio M."/>
            <person name="Oren A."/>
            <person name="Chaudhuri R.R."/>
            <person name="La Ragione R."/>
            <person name="Hildebrand F."/>
            <person name="Pallen M.J."/>
        </authorList>
    </citation>
    <scope>NUCLEOTIDE SEQUENCE</scope>
    <source>
        <strain evidence="8">ChiHcec3-11533</strain>
    </source>
</reference>
<comment type="caution">
    <text evidence="8">The sequence shown here is derived from an EMBL/GenBank/DDBJ whole genome shotgun (WGS) entry which is preliminary data.</text>
</comment>